<comment type="subcellular location">
    <subcellularLocation>
        <location evidence="10">Cell inner membrane</location>
        <topology evidence="10">Multi-pass membrane protein</topology>
    </subcellularLocation>
    <subcellularLocation>
        <location evidence="1">Cell membrane</location>
        <topology evidence="1">Multi-pass membrane protein</topology>
    </subcellularLocation>
</comment>
<comment type="pathway">
    <text evidence="10">Cell wall biogenesis; peptidoglycan biosynthesis.</text>
</comment>
<comment type="caution">
    <text evidence="12">The sequence shown here is derived from an EMBL/GenBank/DDBJ whole genome shotgun (WGS) entry which is preliminary data.</text>
</comment>
<dbReference type="NCBIfam" id="TIGR01695">
    <property type="entry name" value="murJ_mviN"/>
    <property type="match status" value="1"/>
</dbReference>
<dbReference type="HAMAP" id="MF_02078">
    <property type="entry name" value="MurJ_MviN"/>
    <property type="match status" value="1"/>
</dbReference>
<feature type="transmembrane region" description="Helical" evidence="10">
    <location>
        <begin position="88"/>
        <end position="113"/>
    </location>
</feature>
<dbReference type="Pfam" id="PF03023">
    <property type="entry name" value="MurJ"/>
    <property type="match status" value="1"/>
</dbReference>
<comment type="function">
    <text evidence="8 10 11">Involved in peptidoglycan biosynthesis. Transports lipid-linked peptidoglycan precursors from the inner to the outer leaflet of the cytoplasmic membrane.</text>
</comment>
<dbReference type="InterPro" id="IPR004268">
    <property type="entry name" value="MurJ"/>
</dbReference>
<keyword evidence="6 10" id="KW-1133">Transmembrane helix</keyword>
<dbReference type="RefSeq" id="WP_346335732.1">
    <property type="nucleotide sequence ID" value="NZ_JBBYXI010000001.1"/>
</dbReference>
<organism evidence="12 13">
    <name type="scientific">Hohaiivirga grylli</name>
    <dbReference type="NCBI Taxonomy" id="3133970"/>
    <lineage>
        <taxon>Bacteria</taxon>
        <taxon>Pseudomonadati</taxon>
        <taxon>Pseudomonadota</taxon>
        <taxon>Alphaproteobacteria</taxon>
        <taxon>Hyphomicrobiales</taxon>
        <taxon>Methylobacteriaceae</taxon>
        <taxon>Hohaiivirga</taxon>
    </lineage>
</organism>
<dbReference type="InterPro" id="IPR051050">
    <property type="entry name" value="Lipid_II_flippase_MurJ/MviN"/>
</dbReference>
<dbReference type="Proteomes" id="UP001418637">
    <property type="component" value="Unassembled WGS sequence"/>
</dbReference>
<keyword evidence="4 10" id="KW-0133">Cell shape</keyword>
<feature type="transmembrane region" description="Helical" evidence="10">
    <location>
        <begin position="186"/>
        <end position="208"/>
    </location>
</feature>
<feature type="transmembrane region" description="Helical" evidence="10">
    <location>
        <begin position="478"/>
        <end position="496"/>
    </location>
</feature>
<proteinExistence type="inferred from homology"/>
<feature type="transmembrane region" description="Helical" evidence="10">
    <location>
        <begin position="234"/>
        <end position="255"/>
    </location>
</feature>
<feature type="transmembrane region" description="Helical" evidence="10">
    <location>
        <begin position="357"/>
        <end position="374"/>
    </location>
</feature>
<evidence type="ECO:0000256" key="7">
    <source>
        <dbReference type="ARBA" id="ARBA00023136"/>
    </source>
</evidence>
<feature type="transmembrane region" description="Helical" evidence="10">
    <location>
        <begin position="154"/>
        <end position="174"/>
    </location>
</feature>
<dbReference type="PANTHER" id="PTHR47019">
    <property type="entry name" value="LIPID II FLIPPASE MURJ"/>
    <property type="match status" value="1"/>
</dbReference>
<keyword evidence="10 11" id="KW-0961">Cell wall biogenesis/degradation</keyword>
<keyword evidence="2 10" id="KW-1003">Cell membrane</keyword>
<feature type="transmembrane region" description="Helical" evidence="10">
    <location>
        <begin position="317"/>
        <end position="337"/>
    </location>
</feature>
<feature type="transmembrane region" description="Helical" evidence="10">
    <location>
        <begin position="31"/>
        <end position="47"/>
    </location>
</feature>
<protein>
    <recommendedName>
        <fullName evidence="10">Probable lipid II flippase MurJ</fullName>
    </recommendedName>
</protein>
<evidence type="ECO:0000256" key="2">
    <source>
        <dbReference type="ARBA" id="ARBA00022475"/>
    </source>
</evidence>
<reference evidence="12 13" key="1">
    <citation type="submission" date="2024-04" db="EMBL/GenBank/DDBJ databases">
        <title>A novel species isolated from cricket.</title>
        <authorList>
            <person name="Wang H.-C."/>
        </authorList>
    </citation>
    <scope>NUCLEOTIDE SEQUENCE [LARGE SCALE GENOMIC DNA]</scope>
    <source>
        <strain evidence="12 13">WL0021</strain>
    </source>
</reference>
<comment type="similarity">
    <text evidence="9 10 11">Belongs to the MurJ/MviN family.</text>
</comment>
<dbReference type="PANTHER" id="PTHR47019:SF1">
    <property type="entry name" value="LIPID II FLIPPASE MURJ"/>
    <property type="match status" value="1"/>
</dbReference>
<evidence type="ECO:0000256" key="8">
    <source>
        <dbReference type="ARBA" id="ARBA00060041"/>
    </source>
</evidence>
<dbReference type="PIRSF" id="PIRSF002869">
    <property type="entry name" value="MviN"/>
    <property type="match status" value="1"/>
</dbReference>
<evidence type="ECO:0000256" key="4">
    <source>
        <dbReference type="ARBA" id="ARBA00022960"/>
    </source>
</evidence>
<feature type="transmembrane region" description="Helical" evidence="10">
    <location>
        <begin position="415"/>
        <end position="433"/>
    </location>
</feature>
<evidence type="ECO:0000256" key="5">
    <source>
        <dbReference type="ARBA" id="ARBA00022984"/>
    </source>
</evidence>
<evidence type="ECO:0000256" key="9">
    <source>
        <dbReference type="ARBA" id="ARBA00061532"/>
    </source>
</evidence>
<accession>A0ABV0BFJ8</accession>
<dbReference type="PRINTS" id="PR01806">
    <property type="entry name" value="VIRFACTRMVIN"/>
</dbReference>
<feature type="transmembrane region" description="Helical" evidence="10">
    <location>
        <begin position="445"/>
        <end position="466"/>
    </location>
</feature>
<name>A0ABV0BFJ8_9HYPH</name>
<evidence type="ECO:0000313" key="13">
    <source>
        <dbReference type="Proteomes" id="UP001418637"/>
    </source>
</evidence>
<dbReference type="EMBL" id="JBBYXI010000001">
    <property type="protein sequence ID" value="MEN3929742.1"/>
    <property type="molecule type" value="Genomic_DNA"/>
</dbReference>
<evidence type="ECO:0000256" key="3">
    <source>
        <dbReference type="ARBA" id="ARBA00022692"/>
    </source>
</evidence>
<sequence>MSPTRATLIVSLCAALSRILGFVRDILLTQFLGAGVAADAFLAAFRLPNALRRIASEGGFNPAFIPLYIKLKAESPEKANLFARQSCILWGFLLVLVTAIAALAAPLFMRILAGGLQGETFDLSVFYFRLIFPLVFGSSLAAILAAILNAEKKVVATSLAPLICNLTVVIAVIASQLSHLNPARSGSWIALAAGFSGLLHLMIMILTIRDSGLMSSNPLWRITSILHSKKLRHFLKSAVPILAAVSTIQLLPIVAAQVASHTPSAVSWYYYADRLFQLPVGFIAAAAGIVLLPQLARQHARNDKSASLHTQNRALENALFFAIPAAAALAYLASPIIRVLFQRGVFEASDSLETSAMLFYLSLSLPFAVITKILTSSVFAIGKLKAAFLSGLTSLIATFIAAKFCVVWLGAAGIAIGASFGMFCYFVALATTLHISGLWQPDRRLYLKTISFFGATALMLTGLFLLEQWITPHKAYGLAILCFAGLGIYIFAAWLFRAFSITNVRELLQHEGNNT</sequence>
<feature type="transmembrane region" description="Helical" evidence="10">
    <location>
        <begin position="275"/>
        <end position="296"/>
    </location>
</feature>
<keyword evidence="13" id="KW-1185">Reference proteome</keyword>
<evidence type="ECO:0000256" key="10">
    <source>
        <dbReference type="HAMAP-Rule" id="MF_02078"/>
    </source>
</evidence>
<evidence type="ECO:0000256" key="6">
    <source>
        <dbReference type="ARBA" id="ARBA00022989"/>
    </source>
</evidence>
<evidence type="ECO:0000313" key="12">
    <source>
        <dbReference type="EMBL" id="MEN3929742.1"/>
    </source>
</evidence>
<gene>
    <name evidence="10 12" type="primary">murJ</name>
    <name evidence="12" type="ORF">WJT86_01540</name>
</gene>
<evidence type="ECO:0000256" key="11">
    <source>
        <dbReference type="PIRNR" id="PIRNR002869"/>
    </source>
</evidence>
<keyword evidence="10 11" id="KW-0813">Transport</keyword>
<keyword evidence="3 10" id="KW-0812">Transmembrane</keyword>
<evidence type="ECO:0000256" key="1">
    <source>
        <dbReference type="ARBA" id="ARBA00004651"/>
    </source>
</evidence>
<keyword evidence="10" id="KW-0997">Cell inner membrane</keyword>
<feature type="transmembrane region" description="Helical" evidence="10">
    <location>
        <begin position="386"/>
        <end position="409"/>
    </location>
</feature>
<keyword evidence="7 10" id="KW-0472">Membrane</keyword>
<keyword evidence="5 10" id="KW-0573">Peptidoglycan synthesis</keyword>
<feature type="transmembrane region" description="Helical" evidence="10">
    <location>
        <begin position="125"/>
        <end position="147"/>
    </location>
</feature>